<dbReference type="Pfam" id="PF00480">
    <property type="entry name" value="ROK"/>
    <property type="match status" value="1"/>
</dbReference>
<gene>
    <name evidence="2" type="ORF">HMPREF1090_00051</name>
</gene>
<dbReference type="InterPro" id="IPR043129">
    <property type="entry name" value="ATPase_NBD"/>
</dbReference>
<dbReference type="RefSeq" id="WP_002585917.1">
    <property type="nucleotide sequence ID" value="NZ_KB850976.1"/>
</dbReference>
<dbReference type="AlphaFoldDB" id="A0A0E2HGV1"/>
<accession>A0A0E2HGV1</accession>
<proteinExistence type="inferred from homology"/>
<sequence>MKQYICIDIGGTEIKHGVLDENGKFLAKDKVPTEAFRGGPALLKKVLGIAADYLKYWKAEGICVSTAGMVDVEKGEIFYSAPLIPEYAGTKIKAGMEEEFGLPCEVENDVNCAGLAEAVSGAAAGAQSALCLTVGTGIGGCIIIGGRVYHGWSGSACEVGYMHMDGSDFQTLGAASILVKRVAAAKGEPEDAWNGYRIFQLAREGDPICREAIDQMCDCLGKGISNICYVLNPQIVVLGGGIMAQEEYLRPRLEKALARYLVSSIYEKTELAFAKHQNDAGMRGAYYHFLERQGKAQS</sequence>
<dbReference type="Proteomes" id="UP000013085">
    <property type="component" value="Unassembled WGS sequence"/>
</dbReference>
<evidence type="ECO:0000313" key="3">
    <source>
        <dbReference type="Proteomes" id="UP000013085"/>
    </source>
</evidence>
<reference evidence="2 3" key="1">
    <citation type="submission" date="2013-01" db="EMBL/GenBank/DDBJ databases">
        <title>The Genome Sequence of Clostridium clostridioforme 90A8.</title>
        <authorList>
            <consortium name="The Broad Institute Genome Sequencing Platform"/>
            <person name="Earl A."/>
            <person name="Ward D."/>
            <person name="Feldgarden M."/>
            <person name="Gevers D."/>
            <person name="Courvalin P."/>
            <person name="Lambert T."/>
            <person name="Walker B."/>
            <person name="Young S.K."/>
            <person name="Zeng Q."/>
            <person name="Gargeya S."/>
            <person name="Fitzgerald M."/>
            <person name="Haas B."/>
            <person name="Abouelleil A."/>
            <person name="Alvarado L."/>
            <person name="Arachchi H.M."/>
            <person name="Berlin A.M."/>
            <person name="Chapman S.B."/>
            <person name="Dewar J."/>
            <person name="Goldberg J."/>
            <person name="Griggs A."/>
            <person name="Gujja S."/>
            <person name="Hansen M."/>
            <person name="Howarth C."/>
            <person name="Imamovic A."/>
            <person name="Larimer J."/>
            <person name="McCowan C."/>
            <person name="Murphy C."/>
            <person name="Neiman D."/>
            <person name="Pearson M."/>
            <person name="Priest M."/>
            <person name="Roberts A."/>
            <person name="Saif S."/>
            <person name="Shea T."/>
            <person name="Sisk P."/>
            <person name="Sykes S."/>
            <person name="Wortman J."/>
            <person name="Nusbaum C."/>
            <person name="Birren B."/>
        </authorList>
    </citation>
    <scope>NUCLEOTIDE SEQUENCE [LARGE SCALE GENOMIC DNA]</scope>
    <source>
        <strain evidence="2 3">90A8</strain>
    </source>
</reference>
<dbReference type="HOGENOM" id="CLU_036604_0_2_9"/>
<protein>
    <submittedName>
        <fullName evidence="2">ROK family protein</fullName>
    </submittedName>
</protein>
<dbReference type="InterPro" id="IPR000600">
    <property type="entry name" value="ROK"/>
</dbReference>
<comment type="caution">
    <text evidence="2">The sequence shown here is derived from an EMBL/GenBank/DDBJ whole genome shotgun (WGS) entry which is preliminary data.</text>
</comment>
<evidence type="ECO:0000313" key="2">
    <source>
        <dbReference type="EMBL" id="ENZ20122.1"/>
    </source>
</evidence>
<dbReference type="EMBL" id="AGYR01000001">
    <property type="protein sequence ID" value="ENZ20122.1"/>
    <property type="molecule type" value="Genomic_DNA"/>
</dbReference>
<dbReference type="PATRIC" id="fig|999408.3.peg.53"/>
<dbReference type="CDD" id="cd24068">
    <property type="entry name" value="ASKHA_NBD_ROK_FnNanK-like"/>
    <property type="match status" value="1"/>
</dbReference>
<dbReference type="GeneID" id="57963488"/>
<dbReference type="PANTHER" id="PTHR18964:SF165">
    <property type="entry name" value="BETA-GLUCOSIDE KINASE"/>
    <property type="match status" value="1"/>
</dbReference>
<evidence type="ECO:0000256" key="1">
    <source>
        <dbReference type="ARBA" id="ARBA00006479"/>
    </source>
</evidence>
<dbReference type="Gene3D" id="3.30.420.40">
    <property type="match status" value="2"/>
</dbReference>
<dbReference type="SUPFAM" id="SSF53067">
    <property type="entry name" value="Actin-like ATPase domain"/>
    <property type="match status" value="1"/>
</dbReference>
<name>A0A0E2HGV1_9FIRM</name>
<organism evidence="2 3">
    <name type="scientific">[Clostridium] clostridioforme 90A8</name>
    <dbReference type="NCBI Taxonomy" id="999408"/>
    <lineage>
        <taxon>Bacteria</taxon>
        <taxon>Bacillati</taxon>
        <taxon>Bacillota</taxon>
        <taxon>Clostridia</taxon>
        <taxon>Lachnospirales</taxon>
        <taxon>Lachnospiraceae</taxon>
        <taxon>Enterocloster</taxon>
    </lineage>
</organism>
<dbReference type="PANTHER" id="PTHR18964">
    <property type="entry name" value="ROK (REPRESSOR, ORF, KINASE) FAMILY"/>
    <property type="match status" value="1"/>
</dbReference>
<comment type="similarity">
    <text evidence="1">Belongs to the ROK (NagC/XylR) family.</text>
</comment>